<dbReference type="InterPro" id="IPR050638">
    <property type="entry name" value="AA-Vitamin_Transporters"/>
</dbReference>
<sequence>MALPVVMALLAVYIFWGGTYLAMKVAIETLPPFTMAGIRFLIAGAIVYAWQAGRGVEQPKPVHMKNAAIVGVTMLLGGNGLIVWAEQYVSSGIAAIIFATVPCWVALLSWLWQGGARPNVMVFGGLILGIIGILLLVNNSVGELSSTASQWIGYMVLVISSLFWAVGALYSRVAKLPASPFMATALQMLFGGGACLLFGLMIGEWPQLNFALVSNRSLFALGYLIVFGSIIGFSAYIWLLKVTDPTLVTTNTYVNPIVAVFLGWVLAGERMTGNDALAAIIIVLAVIMIHKANHRKKVVIPAPEQVALTMGQEGK</sequence>
<keyword evidence="4 6" id="KW-1133">Transmembrane helix</keyword>
<evidence type="ECO:0000256" key="2">
    <source>
        <dbReference type="ARBA" id="ARBA00007362"/>
    </source>
</evidence>
<dbReference type="RefSeq" id="WP_092067363.1">
    <property type="nucleotide sequence ID" value="NZ_FNHB01000001.1"/>
</dbReference>
<accession>A0A1G9L150</accession>
<feature type="transmembrane region" description="Helical" evidence="6">
    <location>
        <begin position="7"/>
        <end position="27"/>
    </location>
</feature>
<evidence type="ECO:0000256" key="4">
    <source>
        <dbReference type="ARBA" id="ARBA00022989"/>
    </source>
</evidence>
<feature type="transmembrane region" description="Helical" evidence="6">
    <location>
        <begin position="247"/>
        <end position="267"/>
    </location>
</feature>
<comment type="similarity">
    <text evidence="2">Belongs to the EamA transporter family.</text>
</comment>
<feature type="transmembrane region" description="Helical" evidence="6">
    <location>
        <begin position="218"/>
        <end position="240"/>
    </location>
</feature>
<organism evidence="8 9">
    <name type="scientific">Dendrosporobacter quercicolus</name>
    <dbReference type="NCBI Taxonomy" id="146817"/>
    <lineage>
        <taxon>Bacteria</taxon>
        <taxon>Bacillati</taxon>
        <taxon>Bacillota</taxon>
        <taxon>Negativicutes</taxon>
        <taxon>Selenomonadales</taxon>
        <taxon>Sporomusaceae</taxon>
        <taxon>Dendrosporobacter</taxon>
    </lineage>
</organism>
<feature type="transmembrane region" description="Helical" evidence="6">
    <location>
        <begin position="182"/>
        <end position="203"/>
    </location>
</feature>
<dbReference type="Proteomes" id="UP000214880">
    <property type="component" value="Unassembled WGS sequence"/>
</dbReference>
<reference evidence="8 9" key="1">
    <citation type="submission" date="2016-10" db="EMBL/GenBank/DDBJ databases">
        <authorList>
            <person name="de Groot N.N."/>
        </authorList>
    </citation>
    <scope>NUCLEOTIDE SEQUENCE [LARGE SCALE GENOMIC DNA]</scope>
    <source>
        <strain evidence="8 9">DSM 1736</strain>
    </source>
</reference>
<feature type="transmembrane region" description="Helical" evidence="6">
    <location>
        <begin position="151"/>
        <end position="170"/>
    </location>
</feature>
<dbReference type="AlphaFoldDB" id="A0A1G9L150"/>
<dbReference type="PANTHER" id="PTHR32322:SF2">
    <property type="entry name" value="EAMA DOMAIN-CONTAINING PROTEIN"/>
    <property type="match status" value="1"/>
</dbReference>
<name>A0A1G9L150_9FIRM</name>
<feature type="transmembrane region" description="Helical" evidence="6">
    <location>
        <begin position="62"/>
        <end position="85"/>
    </location>
</feature>
<dbReference type="InterPro" id="IPR037185">
    <property type="entry name" value="EmrE-like"/>
</dbReference>
<dbReference type="InterPro" id="IPR000620">
    <property type="entry name" value="EamA_dom"/>
</dbReference>
<dbReference type="OrthoDB" id="3190463at2"/>
<protein>
    <submittedName>
        <fullName evidence="8">Permease of the drug/metabolite transporter (DMT) superfamily</fullName>
    </submittedName>
</protein>
<feature type="transmembrane region" description="Helical" evidence="6">
    <location>
        <begin position="273"/>
        <end position="290"/>
    </location>
</feature>
<feature type="domain" description="EamA" evidence="7">
    <location>
        <begin position="6"/>
        <end position="137"/>
    </location>
</feature>
<dbReference type="EMBL" id="FNHB01000001">
    <property type="protein sequence ID" value="SDL55305.1"/>
    <property type="molecule type" value="Genomic_DNA"/>
</dbReference>
<evidence type="ECO:0000256" key="3">
    <source>
        <dbReference type="ARBA" id="ARBA00022692"/>
    </source>
</evidence>
<dbReference type="Pfam" id="PF00892">
    <property type="entry name" value="EamA"/>
    <property type="match status" value="2"/>
</dbReference>
<dbReference type="PANTHER" id="PTHR32322">
    <property type="entry name" value="INNER MEMBRANE TRANSPORTER"/>
    <property type="match status" value="1"/>
</dbReference>
<evidence type="ECO:0000256" key="6">
    <source>
        <dbReference type="SAM" id="Phobius"/>
    </source>
</evidence>
<evidence type="ECO:0000259" key="7">
    <source>
        <dbReference type="Pfam" id="PF00892"/>
    </source>
</evidence>
<dbReference type="STRING" id="146817.SAMN04488502_101180"/>
<evidence type="ECO:0000256" key="1">
    <source>
        <dbReference type="ARBA" id="ARBA00004141"/>
    </source>
</evidence>
<gene>
    <name evidence="8" type="ORF">SAMN04488502_101180</name>
</gene>
<proteinExistence type="inferred from homology"/>
<dbReference type="GO" id="GO:0016020">
    <property type="term" value="C:membrane"/>
    <property type="evidence" value="ECO:0007669"/>
    <property type="project" value="UniProtKB-SubCell"/>
</dbReference>
<feature type="transmembrane region" description="Helical" evidence="6">
    <location>
        <begin position="33"/>
        <end position="50"/>
    </location>
</feature>
<feature type="transmembrane region" description="Helical" evidence="6">
    <location>
        <begin position="91"/>
        <end position="112"/>
    </location>
</feature>
<dbReference type="SUPFAM" id="SSF103481">
    <property type="entry name" value="Multidrug resistance efflux transporter EmrE"/>
    <property type="match status" value="2"/>
</dbReference>
<keyword evidence="3 6" id="KW-0812">Transmembrane</keyword>
<keyword evidence="5 6" id="KW-0472">Membrane</keyword>
<evidence type="ECO:0000256" key="5">
    <source>
        <dbReference type="ARBA" id="ARBA00023136"/>
    </source>
</evidence>
<comment type="subcellular location">
    <subcellularLocation>
        <location evidence="1">Membrane</location>
        <topology evidence="1">Multi-pass membrane protein</topology>
    </subcellularLocation>
</comment>
<evidence type="ECO:0000313" key="8">
    <source>
        <dbReference type="EMBL" id="SDL55305.1"/>
    </source>
</evidence>
<evidence type="ECO:0000313" key="9">
    <source>
        <dbReference type="Proteomes" id="UP000214880"/>
    </source>
</evidence>
<feature type="domain" description="EamA" evidence="7">
    <location>
        <begin position="152"/>
        <end position="289"/>
    </location>
</feature>
<keyword evidence="9" id="KW-1185">Reference proteome</keyword>
<feature type="transmembrane region" description="Helical" evidence="6">
    <location>
        <begin position="119"/>
        <end position="139"/>
    </location>
</feature>